<dbReference type="Proteomes" id="UP001163624">
    <property type="component" value="Chromosome"/>
</dbReference>
<evidence type="ECO:0000313" key="3">
    <source>
        <dbReference type="EMBL" id="WAI51387.1"/>
    </source>
</evidence>
<name>A0ABY7A2E0_9PSED</name>
<feature type="domain" description="PKD/Chitinase" evidence="2">
    <location>
        <begin position="1430"/>
        <end position="1506"/>
    </location>
</feature>
<dbReference type="PANTHER" id="PTHR34677:SF3">
    <property type="entry name" value="BACTERIAL IG-LIKE DOMAIN-CONTAINING PROTEIN"/>
    <property type="match status" value="1"/>
</dbReference>
<feature type="domain" description="PKD/Chitinase" evidence="2">
    <location>
        <begin position="1075"/>
        <end position="1149"/>
    </location>
</feature>
<evidence type="ECO:0000259" key="2">
    <source>
        <dbReference type="SMART" id="SM00089"/>
    </source>
</evidence>
<dbReference type="NCBIfam" id="NF033510">
    <property type="entry name" value="Ca_tandemer"/>
    <property type="match status" value="3"/>
</dbReference>
<feature type="compositionally biased region" description="Polar residues" evidence="1">
    <location>
        <begin position="156"/>
        <end position="172"/>
    </location>
</feature>
<reference evidence="3" key="1">
    <citation type="submission" date="2022-11" db="EMBL/GenBank/DDBJ databases">
        <title>Pseudomonas triclosanedens sp. nov., a triclosan degrader isolated from activated sludge.</title>
        <authorList>
            <person name="Yin Y."/>
            <person name="Lu Z."/>
        </authorList>
    </citation>
    <scope>NUCLEOTIDE SEQUENCE</scope>
    <source>
        <strain evidence="3">ZM23</strain>
    </source>
</reference>
<feature type="domain" description="PKD/Chitinase" evidence="2">
    <location>
        <begin position="1519"/>
        <end position="1595"/>
    </location>
</feature>
<feature type="domain" description="PKD/Chitinase" evidence="2">
    <location>
        <begin position="1252"/>
        <end position="1328"/>
    </location>
</feature>
<dbReference type="Gene3D" id="3.30.420.430">
    <property type="match status" value="4"/>
</dbReference>
<feature type="region of interest" description="Disordered" evidence="1">
    <location>
        <begin position="147"/>
        <end position="277"/>
    </location>
</feature>
<dbReference type="RefSeq" id="WP_268173312.1">
    <property type="nucleotide sequence ID" value="NZ_CP113432.1"/>
</dbReference>
<dbReference type="Gene3D" id="2.60.120.260">
    <property type="entry name" value="Galactose-binding domain-like"/>
    <property type="match status" value="1"/>
</dbReference>
<feature type="compositionally biased region" description="Polar residues" evidence="1">
    <location>
        <begin position="199"/>
        <end position="211"/>
    </location>
</feature>
<feature type="domain" description="PKD/Chitinase" evidence="2">
    <location>
        <begin position="1162"/>
        <end position="1238"/>
    </location>
</feature>
<dbReference type="InterPro" id="IPR008979">
    <property type="entry name" value="Galactose-bd-like_sf"/>
</dbReference>
<keyword evidence="4" id="KW-1185">Reference proteome</keyword>
<dbReference type="PANTHER" id="PTHR34677">
    <property type="match status" value="1"/>
</dbReference>
<dbReference type="Pfam" id="PF19077">
    <property type="entry name" value="Big_13"/>
    <property type="match status" value="23"/>
</dbReference>
<dbReference type="SMART" id="SM00089">
    <property type="entry name" value="PKD"/>
    <property type="match status" value="14"/>
</dbReference>
<feature type="domain" description="PKD/Chitinase" evidence="2">
    <location>
        <begin position="625"/>
        <end position="701"/>
    </location>
</feature>
<evidence type="ECO:0000313" key="4">
    <source>
        <dbReference type="Proteomes" id="UP001163624"/>
    </source>
</evidence>
<dbReference type="EMBL" id="CP113432">
    <property type="protein sequence ID" value="WAI51387.1"/>
    <property type="molecule type" value="Genomic_DNA"/>
</dbReference>
<gene>
    <name evidence="3" type="ORF">OU419_09100</name>
</gene>
<accession>A0ABY7A2E0</accession>
<protein>
    <submittedName>
        <fullName evidence="3">Ig-like domain-containing protein</fullName>
    </submittedName>
</protein>
<organism evidence="3 4">
    <name type="scientific">Pseudomonas triclosanedens</name>
    <dbReference type="NCBI Taxonomy" id="2961893"/>
    <lineage>
        <taxon>Bacteria</taxon>
        <taxon>Pseudomonadati</taxon>
        <taxon>Pseudomonadota</taxon>
        <taxon>Gammaproteobacteria</taxon>
        <taxon>Pseudomonadales</taxon>
        <taxon>Pseudomonadaceae</taxon>
        <taxon>Pseudomonas</taxon>
    </lineage>
</organism>
<feature type="domain" description="PKD/Chitinase" evidence="2">
    <location>
        <begin position="894"/>
        <end position="970"/>
    </location>
</feature>
<dbReference type="Pfam" id="PF17936">
    <property type="entry name" value="Big_6"/>
    <property type="match status" value="1"/>
</dbReference>
<feature type="domain" description="PKD/Chitinase" evidence="2">
    <location>
        <begin position="357"/>
        <end position="433"/>
    </location>
</feature>
<feature type="domain" description="PKD/Chitinase" evidence="2">
    <location>
        <begin position="983"/>
        <end position="1059"/>
    </location>
</feature>
<sequence length="4645" mass="462889">MTLLLRKHLANGHTETVQLVADKSGKIVKIKAEPGAHYDVIDSATGNPPEHLSVKRGGKARKDLLVEVDGQQVVSLEGFYSDDTVATPCYFDTAPGTTENFSISPLTAEGPEGGLIPPASSVLGVGDIPLWAVGLAGAGVVGLAAAGGGGGGGGSSSKRSAPSNTPSSNLPSAPSAKIGDQDGDGKQDVSGTGKPGDTITVSWPDGSTSTDVVDGNGRWRIDVPRTMHTNGPVSVTETDSSGKVSRPTNAGNIDVTPPAAPGLALESDTGANASDGITSNGTINVTGLEAGASWQYSLDGGTTWLNGSGTQITGLAEGANTVQVRQTDAAGNVSPVATLNVTVDTAAAAPGLALESDTGVSASDGITSNGTINVTGLEAGASWQYSLDGGTTWLDGSGTQITGLAEGANTVQVRQTDAAGNVSPVATLNVTVDTAAPAAPSLALESDTGASASDGITSNGTINVTGLEAGASWQYSLDGGTTWVDGSGTQITGLAEGANTVQVRQTDAAGNVSPVATLNVTVDTAAAAPGLALESDTGMSASDGITSDGTINVTGLEAGASWQYSLDGGTTWLNGSGTQISGLAEGANTVQVRQTDAAGNVSPVGTLNVTVDTAAAAPGLALESDTGVSASDGITSNGTINVTGLEAGASWQYSLDGGTTWLNGTGTQITGLAEGATTVQVRQTDAAGNVSPVATLNVTVDTAAPAAPSLALESDTGVSASDSITSNGTINITGLETGASWQYSLDGGTTWLDGSGTQITGLADGVYAIQVRGLDTAGNVSPVATLNVTVDTAAAAPGLALESDTGVSASDGITSNGTINITGLETGASWQYSLDGGTTWLDGTGTQITGLAEGATTVQVRQTDAAGNVSPVATLNVTVDTAAPAAPSLALESDTGVSASDSITSNGTINITGLETGASWQYSLDGGTTWLDGSGTQITGLADGVYAIQVRGLDTAGNVSPVATLNVTVDTAAAAPGLALESDTGVSASDGITSNGTINITGLETGASWQYSLDGGTTWLDGTGTQITGLAEGATTVQVRQTDTAGNVSPVATLNVTVDTAAPAAPGLALESDTGANASDSITSNGTINITGLETGASWQYSLDGGTTWLDGSGTQITGLADGVYAIQVRELDTAGNVSPVATLNVTVDTAAAAPGLALESDTGVSASDGITSNGTINITGLEAGASWQYSLDGGTTWLDGSGTQITGLAEGANTVQVRQTDAAGNVSPVATLNVTVDTAAPAAPSLALESDTGASASDGITSNGTINVTGLEAGASWQYSLDGGTTWVDGSGTQITGLAEGANTVQVRQTDAAGNVSPVATLNVTVDTAAAAPGLALESDTGMSASDGITSNGTINVTGLEAGASWQYSLDGGTTWLNGSGTQITGLAEGANTVQVRQTDAAGNVSPVGTLNVTVDTAAAAPGLALESDTGVSASDGITSNGTINVTGLEAGASWQYSLDGGTTWVDGSGTQITGLAEGANTVQVRQTDAAGNVSPVGTLNVTVDTAAAAPGLALESDTGVSASDGITSNGTINVTGLETGASWQYSLDGGTTWLNGTGTQITGLAEGANTVQVRQTDAAGNVSPVSTLNVSVDTSGSLLPDGSADPLATATVTIIHISHDSGASDSDYITNDNTLVIQGTSSAPDNTGIAVYVDGVFAGYAIVTGGAWGYPIATALADGEHDIEAKLVDAAGNVVGPVSVQVVTIDTVASGTPTAQLDPSSDTGILGDGITASDLPVISGTAEAGAVVEVTINGHTYTATADAAGRYSVAVTDPLPDNTYTPHVKFTDKAGNIAEADGTPFTVIYASAIHVTLDTLTDNVGVQQGTLSAGQSTDDRTLDLSGTLSASLSTGDVVAIYDGSIRRGTATVTGTNWTYFTGLLTSGAHSFTARVENTVSGQYGPSSPAFAVIESSVAIGSVGDDIGLVLGAVDNGAATDDHLPTLTGTLGAALGAGEKVAIYDGATKLGNAVVNGTTWTFTPSTPLADGAHILSAHLQSSSGTDRILSGNYTINVISPVPPTQTVTIATVADNVGVQQGNLTAGQSTDDTTLALSGTLSAGLNVGDVVAIYDGSTRLGTATVTGTTWTYTTGALASGAHNLTARVENPVSGLSGSSSPAFSVIESSVAIGSVSDDAGLVVGAVANNGTTDDTTPTLSGTLGAALGAGEKVAIYDGATRLGDAVVNGTTWTFTPTTGLAVGAHTLSAHIQDGSGTDRIVSTNFTINTITAPVAPTQTATITTVADNVGVQQGNLTAGQSTDDTTLALSGTLSASFSTGDVVAIYDGSTRLGTATITGSTTWTYTTGALASGAHNLTARVENSVSGLSGSSSPAFSVVENGTTIAAYNDVGTEVGNGPSVRYILVQRENISGWWLRAGEIEVYSGGVNVARGKTVTTYNGTNGSGAVDGNPNAEYSSGGWSQTEWLQIDLGGYYTVESIHYVGGLYGATDNNNLTILGGTTSLSGRTLADLTADSNVVNYGRTPSNGPAQGATFTLDTGVSDAPTADHRPEFSGHLDAALGAGEKVAIYDGATKIGEATVNGTSWTFTPTVDLSDGVHTLSAHIQSSSGTDRILSGNYTINVVSPVTPTQTVTIDTAVDNVGVQQGNLTAGQSTDDTTLALSGTLSAGLNAGDVVAIYDGSTRLGTATVTGTAWTYTTGVLVSGAHNLTARVENPVSGQNGPSSPAFAALENAVAISGALDDVGAVVGAVADNGTTDDATPTLSGTLGAALAAGEKVAIYDGTTRLGDAVVNGTTWTFTPGTGLAQGAHTLSAHIQDGSGNDRILSGNYTINVASPVAPTQAVTIVAVADNFGAQKGNLTAGQSTDDSTLDLSGTLSAGLNAGDVVAIYDGSTRLGTATVTGTNWTYFTGYLESGAHSLTARVENPASGLNGPSSPAFVAVENAVAISGAVDDVGAVVGAVDYGDITDDTMPTLNGELDAALASGEKVAIYDGVTKLGDAVVNGTGWTFTPSTPLADGAHKLSAHIQDGSGNDRVVSASYTVKVASPVPPTQNVAIVVVEDNVGVQQGNLTNLTAGSTDDTTLALSGILSAGLNAGDIVAIYDGATRLGIATVTGTAWTYTTGALASGAHNFTARVENPVSGQNGPSSPAYSTIENGIGFAVTVDQGNIRADSASTTQLAYNQYVQSTGSIIGTGLVSGITSASQVAAMSGGTQVGGVSAYGVYLFDNSTPGVVKFWLEKVDEIFVKAVQVSLTNDAEGNIIATVLQAKHSSADQLGIIDFNVSGIQSAIANSASQGGYGVSSLTLQVVANALVQDHTPTLEGTLDAALGVGEKVSIFDGATKIGEATVNGTHWTFTPATPLAEGAHNLSAHIQDGLGHDRIVSGNVVINVVSPAAPAQTVTIVAAVDNVGVQQGNLTAGQSTDDTTLALSGTLSAGLNAGDVVAIYDGSTRLGTATVTGTTWTYTTGALASGAHSLTARVENIVSGLSGSSSPAFAVIESSVAIGSVGDDVGAVVGAVADNGTTDDATPTLSGTLGAALAAGEKVAIYDGTTRLGDAVVNGTTWTFTPGTGLAQGAHTLSAHIQDGSGNDRILSGNYTINVASPLAPTQTVTIVAVADNAGVQQGNLSAGQSTDDTTLALSGTLSAGLHTGDVVAIYDGATRLGTASVTGNTWSYTTAALQGGLHNLTVRVENPASGLNGPAASFDADIKFVELQQVVVSTGAQQGNLAANGATSGLSGDSSPVLSGLLKGALDASERIAVYDGTTYLGAATVADGVWAFNTSGLAAGQHQLRVVLEDSATHAPVSQASYNLTVDTAVPHQRAAITSVGGESTSGVDVHNRLPQIVGTLSANLTAGQKVGVYDNGELLGYATVSGSGWTFTPAYELAGGNHSITARVLGGVDGVASPAFSVYENTIDANAVSVSSATPTLTGSVLADLRANQVVGIYDGDTRLGSATLNANHTWTYSVPAALANGLHHLSARIEDSTTHVPVVSDTVDCQVGTPAVTTTLMITSDGSVAYTDDGGVSVDGRSPTLSGQLSGALLSSEVVAIYDGSTRLGTATVNGTTWTFTDLTNTRTGLQKVVWSDGLHNLTARVESTLSGAQGPASPAAVVNLLHLGFDTIQDDVGGVQGNLKANSTATEFVTDDGTPLLGGTLSAAMQPGESLVIYDGTTRLGTATLNGTTWSFASTLAVGTHQLTAVVEDASGNAHVRSTAFTVNVEPAVAPTQAATITAVNDPASHAAITDGGTTSAATVGLNGTVSAALATGEQVVVYDGSSRLGVATMIDATHWSYTTSNLGLGGHALTARVETTAGQQGAASSAWDVAVQGDHPTQVVTLDGPQPTAYSSGGQTSYGDFDGGVNHYYGRLSDGLGANEKLAVYDGATLVGYATVSGLSWTMDVDVNQHGSHAISARVVDTVTHAEGTSSNVSSFITVFGSDNHSFTINNDNFTTSNDVSGWSGPLQDGAVTDSTSVSVGGSIDYGLGAAVNVYDNGSLIASFSQDDSGWGGTINGLSLGEHTLEFRTAVEGQESGVLKTMHLTVVEQNGEVAHLLQDVGGLKTLNVAGHDQIIDLNKVADLRIDSILLDGTGANTLKLSAADVLQSGVDQFNNASGWTGLVSGGRHQMVITGGADDTVQLGQSWNAADWTRAGTVTHGGHTYDVYNSTNGQSQVLLDEAIMRSNSGAVL</sequence>
<feature type="compositionally biased region" description="Polar residues" evidence="1">
    <location>
        <begin position="227"/>
        <end position="251"/>
    </location>
</feature>
<dbReference type="InterPro" id="IPR041498">
    <property type="entry name" value="Big_6"/>
</dbReference>
<dbReference type="InterPro" id="IPR022409">
    <property type="entry name" value="PKD/Chitinase_dom"/>
</dbReference>
<feature type="domain" description="PKD/Chitinase" evidence="2">
    <location>
        <begin position="270"/>
        <end position="344"/>
    </location>
</feature>
<dbReference type="Gene3D" id="2.60.40.10">
    <property type="entry name" value="Immunoglobulins"/>
    <property type="match status" value="33"/>
</dbReference>
<dbReference type="InterPro" id="IPR044016">
    <property type="entry name" value="Big_13"/>
</dbReference>
<dbReference type="InterPro" id="IPR013783">
    <property type="entry name" value="Ig-like_fold"/>
</dbReference>
<feature type="domain" description="PKD/Chitinase" evidence="2">
    <location>
        <begin position="804"/>
        <end position="880"/>
    </location>
</feature>
<proteinExistence type="predicted"/>
<evidence type="ECO:0000256" key="1">
    <source>
        <dbReference type="SAM" id="MobiDB-lite"/>
    </source>
</evidence>
<feature type="domain" description="PKD/Chitinase" evidence="2">
    <location>
        <begin position="715"/>
        <end position="791"/>
    </location>
</feature>
<feature type="domain" description="PKD/Chitinase" evidence="2">
    <location>
        <begin position="1341"/>
        <end position="1417"/>
    </location>
</feature>
<dbReference type="SUPFAM" id="SSF49785">
    <property type="entry name" value="Galactose-binding domain-like"/>
    <property type="match status" value="1"/>
</dbReference>
<feature type="domain" description="PKD/Chitinase" evidence="2">
    <location>
        <begin position="447"/>
        <end position="523"/>
    </location>
</feature>